<dbReference type="Proteomes" id="UP001232148">
    <property type="component" value="Unassembled WGS sequence"/>
</dbReference>
<gene>
    <name evidence="2" type="ORF">LX32DRAFT_694169</name>
</gene>
<dbReference type="AlphaFoldDB" id="A0AAD9HI93"/>
<accession>A0AAD9HI93</accession>
<sequence length="141" mass="15476">MFTDEIYTTHHSMVMPEDQMVSSREQRSQNATPVAYKMSAPGTRSPMSALLESVDTSKKKGECQCLRLAAHLLEQLGNEAANTEVPAMDGLLNCCREAIKGCGSILNCTCCNSRSESMMLLAMTGQYLSEICKKISADRQD</sequence>
<feature type="region of interest" description="Disordered" evidence="1">
    <location>
        <begin position="18"/>
        <end position="44"/>
    </location>
</feature>
<name>A0AAD9HI93_9PEZI</name>
<proteinExistence type="predicted"/>
<evidence type="ECO:0000313" key="2">
    <source>
        <dbReference type="EMBL" id="KAK2028339.1"/>
    </source>
</evidence>
<reference evidence="2" key="1">
    <citation type="submission" date="2021-06" db="EMBL/GenBank/DDBJ databases">
        <title>Comparative genomics, transcriptomics and evolutionary studies reveal genomic signatures of adaptation to plant cell wall in hemibiotrophic fungi.</title>
        <authorList>
            <consortium name="DOE Joint Genome Institute"/>
            <person name="Baroncelli R."/>
            <person name="Diaz J.F."/>
            <person name="Benocci T."/>
            <person name="Peng M."/>
            <person name="Battaglia E."/>
            <person name="Haridas S."/>
            <person name="Andreopoulos W."/>
            <person name="Labutti K."/>
            <person name="Pangilinan J."/>
            <person name="Floch G.L."/>
            <person name="Makela M.R."/>
            <person name="Henrissat B."/>
            <person name="Grigoriev I.V."/>
            <person name="Crouch J.A."/>
            <person name="De Vries R.P."/>
            <person name="Sukno S.A."/>
            <person name="Thon M.R."/>
        </authorList>
    </citation>
    <scope>NUCLEOTIDE SEQUENCE</scope>
    <source>
        <strain evidence="2">MAFF235873</strain>
    </source>
</reference>
<evidence type="ECO:0000256" key="1">
    <source>
        <dbReference type="SAM" id="MobiDB-lite"/>
    </source>
</evidence>
<protein>
    <submittedName>
        <fullName evidence="2">Uncharacterized protein</fullName>
    </submittedName>
</protein>
<organism evidence="2 3">
    <name type="scientific">Colletotrichum zoysiae</name>
    <dbReference type="NCBI Taxonomy" id="1216348"/>
    <lineage>
        <taxon>Eukaryota</taxon>
        <taxon>Fungi</taxon>
        <taxon>Dikarya</taxon>
        <taxon>Ascomycota</taxon>
        <taxon>Pezizomycotina</taxon>
        <taxon>Sordariomycetes</taxon>
        <taxon>Hypocreomycetidae</taxon>
        <taxon>Glomerellales</taxon>
        <taxon>Glomerellaceae</taxon>
        <taxon>Colletotrichum</taxon>
        <taxon>Colletotrichum graminicola species complex</taxon>
    </lineage>
</organism>
<comment type="caution">
    <text evidence="2">The sequence shown here is derived from an EMBL/GenBank/DDBJ whole genome shotgun (WGS) entry which is preliminary data.</text>
</comment>
<evidence type="ECO:0000313" key="3">
    <source>
        <dbReference type="Proteomes" id="UP001232148"/>
    </source>
</evidence>
<feature type="compositionally biased region" description="Polar residues" evidence="1">
    <location>
        <begin position="20"/>
        <end position="32"/>
    </location>
</feature>
<dbReference type="EMBL" id="MU842880">
    <property type="protein sequence ID" value="KAK2028339.1"/>
    <property type="molecule type" value="Genomic_DNA"/>
</dbReference>
<keyword evidence="3" id="KW-1185">Reference proteome</keyword>